<reference evidence="2" key="1">
    <citation type="journal article" date="2023" name="IMA Fungus">
        <title>Comparative genomic study of the Penicillium genus elucidates a diverse pangenome and 15 lateral gene transfer events.</title>
        <authorList>
            <person name="Petersen C."/>
            <person name="Sorensen T."/>
            <person name="Nielsen M.R."/>
            <person name="Sondergaard T.E."/>
            <person name="Sorensen J.L."/>
            <person name="Fitzpatrick D.A."/>
            <person name="Frisvad J.C."/>
            <person name="Nielsen K.L."/>
        </authorList>
    </citation>
    <scope>NUCLEOTIDE SEQUENCE</scope>
    <source>
        <strain evidence="2">IBT 17514</strain>
    </source>
</reference>
<comment type="caution">
    <text evidence="2">The sequence shown here is derived from an EMBL/GenBank/DDBJ whole genome shotgun (WGS) entry which is preliminary data.</text>
</comment>
<name>A0AAD6HWK2_9EURO</name>
<proteinExistence type="predicted"/>
<accession>A0AAD6HWK2</accession>
<evidence type="ECO:0000256" key="1">
    <source>
        <dbReference type="SAM" id="Phobius"/>
    </source>
</evidence>
<keyword evidence="1" id="KW-0812">Transmembrane</keyword>
<sequence length="288" mass="30331">MSASANINDGAYSVPQITNVGPLTSTFTPTSKCFLPIYQTSVYGDPHPYAYGYAKHCTMTTWDGSLAAMIQNDPSCIPSALPPGSTYPVYSPANVCPEGYTTACEITRGLSLSSDLANPTLWPMWKMLEFGQTAYKCCPSGFTCDIEATGCSRSPGGVATTSGPYISYLDYDSCESTTLTGVLSIPDGQIGVILITNAAQQESDIAMYPAEQVPLGAQIAIAICAPVAAIALVLAGCVLIRTRIHPPRKQGPRDASNASSASVPLLFRKAAAESRDAIPLTGLPQRTE</sequence>
<dbReference type="AlphaFoldDB" id="A0AAD6HWK2"/>
<keyword evidence="1" id="KW-0472">Membrane</keyword>
<gene>
    <name evidence="2" type="ORF">N7493_000154</name>
</gene>
<evidence type="ECO:0000313" key="2">
    <source>
        <dbReference type="EMBL" id="KAJ5740282.1"/>
    </source>
</evidence>
<keyword evidence="3" id="KW-1185">Reference proteome</keyword>
<protein>
    <submittedName>
        <fullName evidence="2">Uncharacterized protein</fullName>
    </submittedName>
</protein>
<dbReference type="Proteomes" id="UP001215712">
    <property type="component" value="Unassembled WGS sequence"/>
</dbReference>
<organism evidence="2 3">
    <name type="scientific">Penicillium malachiteum</name>
    <dbReference type="NCBI Taxonomy" id="1324776"/>
    <lineage>
        <taxon>Eukaryota</taxon>
        <taxon>Fungi</taxon>
        <taxon>Dikarya</taxon>
        <taxon>Ascomycota</taxon>
        <taxon>Pezizomycotina</taxon>
        <taxon>Eurotiomycetes</taxon>
        <taxon>Eurotiomycetidae</taxon>
        <taxon>Eurotiales</taxon>
        <taxon>Aspergillaceae</taxon>
        <taxon>Penicillium</taxon>
    </lineage>
</organism>
<evidence type="ECO:0000313" key="3">
    <source>
        <dbReference type="Proteomes" id="UP001215712"/>
    </source>
</evidence>
<dbReference type="EMBL" id="JAQJAN010000001">
    <property type="protein sequence ID" value="KAJ5740282.1"/>
    <property type="molecule type" value="Genomic_DNA"/>
</dbReference>
<feature type="transmembrane region" description="Helical" evidence="1">
    <location>
        <begin position="219"/>
        <end position="240"/>
    </location>
</feature>
<keyword evidence="1" id="KW-1133">Transmembrane helix</keyword>
<reference evidence="2" key="2">
    <citation type="submission" date="2023-01" db="EMBL/GenBank/DDBJ databases">
        <authorList>
            <person name="Petersen C."/>
        </authorList>
    </citation>
    <scope>NUCLEOTIDE SEQUENCE</scope>
    <source>
        <strain evidence="2">IBT 17514</strain>
    </source>
</reference>